<dbReference type="RefSeq" id="WP_378046687.1">
    <property type="nucleotide sequence ID" value="NZ_JBHMDN010000011.1"/>
</dbReference>
<organism evidence="4 5">
    <name type="scientific">Cohnella cellulosilytica</name>
    <dbReference type="NCBI Taxonomy" id="986710"/>
    <lineage>
        <taxon>Bacteria</taxon>
        <taxon>Bacillati</taxon>
        <taxon>Bacillota</taxon>
        <taxon>Bacilli</taxon>
        <taxon>Bacillales</taxon>
        <taxon>Paenibacillaceae</taxon>
        <taxon>Cohnella</taxon>
    </lineage>
</organism>
<evidence type="ECO:0000256" key="1">
    <source>
        <dbReference type="ARBA" id="ARBA00010928"/>
    </source>
</evidence>
<proteinExistence type="inferred from homology"/>
<dbReference type="Pfam" id="PF02894">
    <property type="entry name" value="GFO_IDH_MocA_C"/>
    <property type="match status" value="1"/>
</dbReference>
<dbReference type="Proteomes" id="UP001596378">
    <property type="component" value="Unassembled WGS sequence"/>
</dbReference>
<dbReference type="Gene3D" id="3.40.50.720">
    <property type="entry name" value="NAD(P)-binding Rossmann-like Domain"/>
    <property type="match status" value="1"/>
</dbReference>
<evidence type="ECO:0000313" key="5">
    <source>
        <dbReference type="Proteomes" id="UP001596378"/>
    </source>
</evidence>
<dbReference type="InterPro" id="IPR036291">
    <property type="entry name" value="NAD(P)-bd_dom_sf"/>
</dbReference>
<dbReference type="SUPFAM" id="SSF51735">
    <property type="entry name" value="NAD(P)-binding Rossmann-fold domains"/>
    <property type="match status" value="1"/>
</dbReference>
<dbReference type="SUPFAM" id="SSF55347">
    <property type="entry name" value="Glyceraldehyde-3-phosphate dehydrogenase-like, C-terminal domain"/>
    <property type="match status" value="1"/>
</dbReference>
<comment type="similarity">
    <text evidence="1">Belongs to the Gfo/Idh/MocA family.</text>
</comment>
<evidence type="ECO:0000259" key="3">
    <source>
        <dbReference type="Pfam" id="PF02894"/>
    </source>
</evidence>
<protein>
    <submittedName>
        <fullName evidence="4">Gfo/Idh/MocA family protein</fullName>
    </submittedName>
</protein>
<dbReference type="InterPro" id="IPR051450">
    <property type="entry name" value="Gfo/Idh/MocA_Oxidoreductases"/>
</dbReference>
<keyword evidence="5" id="KW-1185">Reference proteome</keyword>
<dbReference type="EMBL" id="JBHTAI010000019">
    <property type="protein sequence ID" value="MFC7151853.1"/>
    <property type="molecule type" value="Genomic_DNA"/>
</dbReference>
<reference evidence="5" key="1">
    <citation type="journal article" date="2019" name="Int. J. Syst. Evol. Microbiol.">
        <title>The Global Catalogue of Microorganisms (GCM) 10K type strain sequencing project: providing services to taxonomists for standard genome sequencing and annotation.</title>
        <authorList>
            <consortium name="The Broad Institute Genomics Platform"/>
            <consortium name="The Broad Institute Genome Sequencing Center for Infectious Disease"/>
            <person name="Wu L."/>
            <person name="Ma J."/>
        </authorList>
    </citation>
    <scope>NUCLEOTIDE SEQUENCE [LARGE SCALE GENOMIC DNA]</scope>
    <source>
        <strain evidence="5">KCTC 12907</strain>
    </source>
</reference>
<dbReference type="InterPro" id="IPR004104">
    <property type="entry name" value="Gfo/Idh/MocA-like_OxRdtase_C"/>
</dbReference>
<dbReference type="InterPro" id="IPR000683">
    <property type="entry name" value="Gfo/Idh/MocA-like_OxRdtase_N"/>
</dbReference>
<feature type="domain" description="Gfo/Idh/MocA-like oxidoreductase N-terminal" evidence="2">
    <location>
        <begin position="5"/>
        <end position="122"/>
    </location>
</feature>
<evidence type="ECO:0000313" key="4">
    <source>
        <dbReference type="EMBL" id="MFC7151853.1"/>
    </source>
</evidence>
<gene>
    <name evidence="4" type="ORF">ACFQMJ_25220</name>
</gene>
<sequence length="324" mass="35991">MIKRKAAVIGCGGAGSQHAGGYVKLPGVEFVGAADIDLSKAEALTAQTGGRAYASYEELIAAEKPDFVSVCTREYDHEQPALFALEHGCHVLSEKLMAHSLDAGRAMLNTARKHNRLLGVNYNYRFIDSIRLLKEKLDSGVIGEIKTASFQVHAYCHHHALDLIRYLFGDMDGLNATLTEIDSERHYPWNLAHEMLYIPSYNEATVLRAGKTLVTLTASHRSFAFPLMEVEVTGAKGRILIRDMNVDSINGEMRVQLENQDERFLPGPLTLEHTFHRSIDNWVKRLNGLETDSASGEDGLQALLLESAIARSNRERSDVNLRSE</sequence>
<dbReference type="Gene3D" id="3.30.360.10">
    <property type="entry name" value="Dihydrodipicolinate Reductase, domain 2"/>
    <property type="match status" value="2"/>
</dbReference>
<evidence type="ECO:0000259" key="2">
    <source>
        <dbReference type="Pfam" id="PF01408"/>
    </source>
</evidence>
<comment type="caution">
    <text evidence="4">The sequence shown here is derived from an EMBL/GenBank/DDBJ whole genome shotgun (WGS) entry which is preliminary data.</text>
</comment>
<feature type="domain" description="Gfo/Idh/MocA-like oxidoreductase C-terminal" evidence="3">
    <location>
        <begin position="159"/>
        <end position="321"/>
    </location>
</feature>
<accession>A0ABW2FF46</accession>
<dbReference type="PANTHER" id="PTHR43377">
    <property type="entry name" value="BILIVERDIN REDUCTASE A"/>
    <property type="match status" value="1"/>
</dbReference>
<dbReference type="Pfam" id="PF01408">
    <property type="entry name" value="GFO_IDH_MocA"/>
    <property type="match status" value="1"/>
</dbReference>
<dbReference type="PANTHER" id="PTHR43377:SF1">
    <property type="entry name" value="BILIVERDIN REDUCTASE A"/>
    <property type="match status" value="1"/>
</dbReference>
<name>A0ABW2FF46_9BACL</name>